<reference evidence="2" key="2">
    <citation type="submission" date="2024-01" db="EMBL/GenBank/DDBJ databases">
        <title>Comparative genomics of Cryptococcus and Kwoniella reveals pathogenesis evolution and contrasting modes of karyotype evolution via chromosome fusion or intercentromeric recombination.</title>
        <authorList>
            <person name="Coelho M.A."/>
            <person name="David-Palma M."/>
            <person name="Shea T."/>
            <person name="Bowers K."/>
            <person name="McGinley-Smith S."/>
            <person name="Mohammad A.W."/>
            <person name="Gnirke A."/>
            <person name="Yurkov A.M."/>
            <person name="Nowrousian M."/>
            <person name="Sun S."/>
            <person name="Cuomo C.A."/>
            <person name="Heitman J."/>
        </authorList>
    </citation>
    <scope>NUCLEOTIDE SEQUENCE</scope>
    <source>
        <strain evidence="2">CBS 12478</strain>
    </source>
</reference>
<sequence>MSTSGTEGESASDPFGFRDLLAKLSGSSNNGTSARAGASESDPTSSSADSSGSDSGSDDGVTGKPYDGKSYVWTPSGSETDSGAESDTSRNGTRRTRRKLKKKKNGPRFADNPTTIPSGDESGSGSESRGRTSASDESERRGRPRTRDRGQSESGSRSSSWRERLSRSRSGSGSGSRSRSRSRSGSRERKSPGNTRDQTPFPRPRDHYMSGALPDENGTNGESTAGGNTTSATGSTEPSKISKLREWFSSHNPLNSLNFGFGSGANPNPYPHLEPDEIEPGVKKTEDGRLFKEFWDANGPVLPLKEIGETTIENYKEEVLFRRRYGAFGLGQPFGSGPYASGLPSYLSRQTSPSLFSYQNSGPNIFYRPGFGGGTPTGAPFF</sequence>
<name>A0A5M6BZ68_9TREE</name>
<keyword evidence="3" id="KW-1185">Reference proteome</keyword>
<organism evidence="2 3">
    <name type="scientific">Kwoniella shandongensis</name>
    <dbReference type="NCBI Taxonomy" id="1734106"/>
    <lineage>
        <taxon>Eukaryota</taxon>
        <taxon>Fungi</taxon>
        <taxon>Dikarya</taxon>
        <taxon>Basidiomycota</taxon>
        <taxon>Agaricomycotina</taxon>
        <taxon>Tremellomycetes</taxon>
        <taxon>Tremellales</taxon>
        <taxon>Cryptococcaceae</taxon>
        <taxon>Kwoniella</taxon>
    </lineage>
</organism>
<dbReference type="AlphaFoldDB" id="A0A5M6BZ68"/>
<dbReference type="Proteomes" id="UP000322225">
    <property type="component" value="Chromosome 11"/>
</dbReference>
<proteinExistence type="predicted"/>
<feature type="compositionally biased region" description="Basic residues" evidence="1">
    <location>
        <begin position="92"/>
        <end position="106"/>
    </location>
</feature>
<feature type="compositionally biased region" description="Polar residues" evidence="1">
    <location>
        <begin position="73"/>
        <end position="86"/>
    </location>
</feature>
<feature type="region of interest" description="Disordered" evidence="1">
    <location>
        <begin position="259"/>
        <end position="280"/>
    </location>
</feature>
<feature type="compositionally biased region" description="Low complexity" evidence="1">
    <location>
        <begin position="168"/>
        <end position="177"/>
    </location>
</feature>
<reference evidence="2" key="1">
    <citation type="submission" date="2017-08" db="EMBL/GenBank/DDBJ databases">
        <authorList>
            <person name="Cuomo C."/>
            <person name="Billmyre B."/>
            <person name="Heitman J."/>
        </authorList>
    </citation>
    <scope>NUCLEOTIDE SEQUENCE</scope>
    <source>
        <strain evidence="2">CBS 12478</strain>
    </source>
</reference>
<feature type="compositionally biased region" description="Low complexity" evidence="1">
    <location>
        <begin position="36"/>
        <end position="60"/>
    </location>
</feature>
<feature type="compositionally biased region" description="Low complexity" evidence="1">
    <location>
        <begin position="216"/>
        <end position="237"/>
    </location>
</feature>
<feature type="compositionally biased region" description="Basic and acidic residues" evidence="1">
    <location>
        <begin position="137"/>
        <end position="151"/>
    </location>
</feature>
<evidence type="ECO:0000313" key="3">
    <source>
        <dbReference type="Proteomes" id="UP000322225"/>
    </source>
</evidence>
<dbReference type="RefSeq" id="XP_031860619.1">
    <property type="nucleotide sequence ID" value="XM_032005107.1"/>
</dbReference>
<dbReference type="GeneID" id="43589248"/>
<feature type="compositionally biased region" description="Low complexity" evidence="1">
    <location>
        <begin position="118"/>
        <end position="135"/>
    </location>
</feature>
<evidence type="ECO:0000256" key="1">
    <source>
        <dbReference type="SAM" id="MobiDB-lite"/>
    </source>
</evidence>
<evidence type="ECO:0000313" key="2">
    <source>
        <dbReference type="EMBL" id="WWD21516.1"/>
    </source>
</evidence>
<feature type="region of interest" description="Disordered" evidence="1">
    <location>
        <begin position="1"/>
        <end position="241"/>
    </location>
</feature>
<dbReference type="EMBL" id="CP144061">
    <property type="protein sequence ID" value="WWD21516.1"/>
    <property type="molecule type" value="Genomic_DNA"/>
</dbReference>
<dbReference type="KEGG" id="ksn:43589248"/>
<protein>
    <submittedName>
        <fullName evidence="2">Uncharacterized protein</fullName>
    </submittedName>
</protein>
<accession>A0A5M6BZ68</accession>
<gene>
    <name evidence="2" type="ORF">CI109_106002</name>
</gene>